<evidence type="ECO:0000256" key="3">
    <source>
        <dbReference type="ARBA" id="ARBA00022692"/>
    </source>
</evidence>
<evidence type="ECO:0000256" key="6">
    <source>
        <dbReference type="RuleBase" id="RU000477"/>
    </source>
</evidence>
<keyword evidence="2 6" id="KW-0813">Transport</keyword>
<evidence type="ECO:0000313" key="8">
    <source>
        <dbReference type="EMBL" id="KAD0260904.1"/>
    </source>
</evidence>
<dbReference type="OrthoDB" id="3222at2759"/>
<reference evidence="8 9" key="1">
    <citation type="submission" date="2019-05" db="EMBL/GenBank/DDBJ databases">
        <title>Mikania micrantha, genome provides insights into the molecular mechanism of rapid growth.</title>
        <authorList>
            <person name="Liu B."/>
        </authorList>
    </citation>
    <scope>NUCLEOTIDE SEQUENCE [LARGE SCALE GENOMIC DNA]</scope>
    <source>
        <strain evidence="8">NLD-2019</strain>
        <tissue evidence="8">Leaf</tissue>
    </source>
</reference>
<dbReference type="Gene3D" id="1.20.1080.10">
    <property type="entry name" value="Glycerol uptake facilitator protein"/>
    <property type="match status" value="1"/>
</dbReference>
<keyword evidence="5 7" id="KW-0472">Membrane</keyword>
<proteinExistence type="inferred from homology"/>
<sequence length="431" mass="46999">MWLTAMKTLPLASQEASGAIEAYHVKLKGHSAYQSSTSFQSYQDILTSMFKKPPDDSLELDLSVAWLHQIHDQIQKLVELNRSTDIGMVVNKLPLKWGPKKNRTLLCRQPAVRPCVGSGSGSGLGSASKNVIVRIKSRKRRRLSSIRSLPPYHHKYRQVSGKPTITSGEPMAEIDVGHQANVEDQTHPNSCFPTVQFLQKLIAEVVGTYFVIFAGCAAVVVNADKEKVVSLPGISIVWGLVVMVMVYSVGHISGAHFNPAVTIAFASCNRFPMKQVPAYVSAQVLGSTLASGTLRLIFNGSEDHFAGTLPAGSHLQSLILEFIITFYLMFVISGVATDNRAANIRGINEPSKEFRSRHSVEPIPGHMDLHVGSNHRCHFRCMGLQHCKISGIPPLSANSARGSSATLTQQVGISRSVYPLNLMSSVCDSNE</sequence>
<dbReference type="InterPro" id="IPR022357">
    <property type="entry name" value="MIP_CS"/>
</dbReference>
<dbReference type="InterPro" id="IPR034294">
    <property type="entry name" value="Aquaporin_transptr"/>
</dbReference>
<dbReference type="AlphaFoldDB" id="A0A5N6LBQ0"/>
<keyword evidence="9" id="KW-1185">Reference proteome</keyword>
<accession>A0A5N6LBQ0</accession>
<dbReference type="Pfam" id="PF00230">
    <property type="entry name" value="MIP"/>
    <property type="match status" value="1"/>
</dbReference>
<dbReference type="Proteomes" id="UP000326396">
    <property type="component" value="Unassembled WGS sequence"/>
</dbReference>
<protein>
    <recommendedName>
        <fullName evidence="10">Aquaporin</fullName>
    </recommendedName>
</protein>
<dbReference type="GO" id="GO:0016020">
    <property type="term" value="C:membrane"/>
    <property type="evidence" value="ECO:0007669"/>
    <property type="project" value="UniProtKB-SubCell"/>
</dbReference>
<feature type="transmembrane region" description="Helical" evidence="7">
    <location>
        <begin position="233"/>
        <end position="255"/>
    </location>
</feature>
<evidence type="ECO:0008006" key="10">
    <source>
        <dbReference type="Google" id="ProtNLM"/>
    </source>
</evidence>
<dbReference type="InterPro" id="IPR023271">
    <property type="entry name" value="Aquaporin-like"/>
</dbReference>
<evidence type="ECO:0000313" key="9">
    <source>
        <dbReference type="Proteomes" id="UP000326396"/>
    </source>
</evidence>
<dbReference type="PROSITE" id="PS00221">
    <property type="entry name" value="MIP"/>
    <property type="match status" value="1"/>
</dbReference>
<evidence type="ECO:0000256" key="2">
    <source>
        <dbReference type="ARBA" id="ARBA00022448"/>
    </source>
</evidence>
<organism evidence="8 9">
    <name type="scientific">Mikania micrantha</name>
    <name type="common">bitter vine</name>
    <dbReference type="NCBI Taxonomy" id="192012"/>
    <lineage>
        <taxon>Eukaryota</taxon>
        <taxon>Viridiplantae</taxon>
        <taxon>Streptophyta</taxon>
        <taxon>Embryophyta</taxon>
        <taxon>Tracheophyta</taxon>
        <taxon>Spermatophyta</taxon>
        <taxon>Magnoliopsida</taxon>
        <taxon>eudicotyledons</taxon>
        <taxon>Gunneridae</taxon>
        <taxon>Pentapetalae</taxon>
        <taxon>asterids</taxon>
        <taxon>campanulids</taxon>
        <taxon>Asterales</taxon>
        <taxon>Asteraceae</taxon>
        <taxon>Asteroideae</taxon>
        <taxon>Heliantheae alliance</taxon>
        <taxon>Eupatorieae</taxon>
        <taxon>Mikania</taxon>
    </lineage>
</organism>
<dbReference type="PANTHER" id="PTHR45724">
    <property type="entry name" value="AQUAPORIN NIP2-1"/>
    <property type="match status" value="1"/>
</dbReference>
<evidence type="ECO:0000256" key="7">
    <source>
        <dbReference type="SAM" id="Phobius"/>
    </source>
</evidence>
<dbReference type="SUPFAM" id="SSF81338">
    <property type="entry name" value="Aquaporin-like"/>
    <property type="match status" value="1"/>
</dbReference>
<dbReference type="EMBL" id="SZYD01001827">
    <property type="protein sequence ID" value="KAD0260904.1"/>
    <property type="molecule type" value="Genomic_DNA"/>
</dbReference>
<dbReference type="GO" id="GO:0015267">
    <property type="term" value="F:channel activity"/>
    <property type="evidence" value="ECO:0007669"/>
    <property type="project" value="InterPro"/>
</dbReference>
<dbReference type="PANTHER" id="PTHR45724:SF13">
    <property type="entry name" value="AQUAPORIN NIP1-1-RELATED"/>
    <property type="match status" value="1"/>
</dbReference>
<evidence type="ECO:0000256" key="5">
    <source>
        <dbReference type="ARBA" id="ARBA00023136"/>
    </source>
</evidence>
<feature type="transmembrane region" description="Helical" evidence="7">
    <location>
        <begin position="276"/>
        <end position="298"/>
    </location>
</feature>
<comment type="subcellular location">
    <subcellularLocation>
        <location evidence="1">Membrane</location>
        <topology evidence="1">Multi-pass membrane protein</topology>
    </subcellularLocation>
</comment>
<evidence type="ECO:0000256" key="1">
    <source>
        <dbReference type="ARBA" id="ARBA00004141"/>
    </source>
</evidence>
<gene>
    <name evidence="8" type="ORF">E3N88_44542</name>
</gene>
<keyword evidence="3 6" id="KW-0812">Transmembrane</keyword>
<name>A0A5N6LBQ0_9ASTR</name>
<evidence type="ECO:0000256" key="4">
    <source>
        <dbReference type="ARBA" id="ARBA00022989"/>
    </source>
</evidence>
<feature type="transmembrane region" description="Helical" evidence="7">
    <location>
        <begin position="201"/>
        <end position="221"/>
    </location>
</feature>
<feature type="transmembrane region" description="Helical" evidence="7">
    <location>
        <begin position="318"/>
        <end position="336"/>
    </location>
</feature>
<comment type="similarity">
    <text evidence="6">Belongs to the MIP/aquaporin (TC 1.A.8) family.</text>
</comment>
<comment type="caution">
    <text evidence="8">The sequence shown here is derived from an EMBL/GenBank/DDBJ whole genome shotgun (WGS) entry which is preliminary data.</text>
</comment>
<dbReference type="PRINTS" id="PR00783">
    <property type="entry name" value="MINTRINSICP"/>
</dbReference>
<dbReference type="InterPro" id="IPR000425">
    <property type="entry name" value="MIP"/>
</dbReference>
<keyword evidence="4 7" id="KW-1133">Transmembrane helix</keyword>